<reference evidence="1" key="1">
    <citation type="submission" date="2024-06" db="EMBL/GenBank/DDBJ databases">
        <authorList>
            <person name="Huang C.H."/>
            <person name="Ting Y.S."/>
            <person name="Cheng Y.H."/>
        </authorList>
    </citation>
    <scope>NUCLEOTIDE SEQUENCE</scope>
    <source>
        <strain evidence="1">TCI803</strain>
    </source>
</reference>
<dbReference type="AlphaFoldDB" id="A0AAU7WKA4"/>
<gene>
    <name evidence="1" type="ORF">ABR335_02835</name>
</gene>
<dbReference type="EMBL" id="CP158453">
    <property type="protein sequence ID" value="XBX98565.1"/>
    <property type="molecule type" value="Genomic_DNA"/>
</dbReference>
<dbReference type="RefSeq" id="WP_350346528.1">
    <property type="nucleotide sequence ID" value="NZ_CP158453.1"/>
</dbReference>
<sequence>MELVMEKKTGYNVHDRLFKELIQNFFQEFMEAFFPDVSTDLDYRRVRFLSQEQFTDFPGGEQKRVDILAETKVKGKDTVILIHVEPQSYYEKPFPERMFRYYMMISLRHRKPVLPIAVFSYEEKTETPDTYTFAFHNIEILRFHYLSIHLMKQNWRNYIRSNNPVAAALLSKMGYTEKERVQVKLEFLRMLARMELDPAKMRLLYGFFDYYLKLNEKEEAEVMENIKMLDPDEAEQVLKLPNSYFDRGYKKGKEEGREEGIEIGVEKGREEGIEIGVEKGREEERKEMLQTIPIAIKMLQEGMELQLIVEKTGLSQREVEKIKQQLEHS</sequence>
<accession>A0AAU7WKA4</accession>
<dbReference type="GeneID" id="93258502"/>
<evidence type="ECO:0000313" key="1">
    <source>
        <dbReference type="EMBL" id="XBX98565.1"/>
    </source>
</evidence>
<proteinExistence type="predicted"/>
<organism evidence="1">
    <name type="scientific">Heyndrickxia faecalis</name>
    <dbReference type="NCBI Taxonomy" id="2824910"/>
    <lineage>
        <taxon>Bacteria</taxon>
        <taxon>Bacillati</taxon>
        <taxon>Bacillota</taxon>
        <taxon>Bacilli</taxon>
        <taxon>Bacillales</taxon>
        <taxon>Bacillaceae</taxon>
        <taxon>Heyndrickxia</taxon>
    </lineage>
</organism>
<protein>
    <submittedName>
        <fullName evidence="1">DUF4351 domain-containing protein</fullName>
    </submittedName>
</protein>
<dbReference type="PANTHER" id="PTHR35586">
    <property type="entry name" value="SLL1691 PROTEIN"/>
    <property type="match status" value="1"/>
</dbReference>
<dbReference type="PANTHER" id="PTHR35586:SF1">
    <property type="entry name" value="SLL1691 PROTEIN"/>
    <property type="match status" value="1"/>
</dbReference>
<name>A0AAU7WKA4_9BACI</name>